<keyword evidence="3" id="KW-1185">Reference proteome</keyword>
<reference evidence="4" key="1">
    <citation type="submission" date="2025-08" db="UniProtKB">
        <authorList>
            <consortium name="RefSeq"/>
        </authorList>
    </citation>
    <scope>IDENTIFICATION</scope>
</reference>
<feature type="signal peptide" evidence="2">
    <location>
        <begin position="1"/>
        <end position="22"/>
    </location>
</feature>
<evidence type="ECO:0000313" key="3">
    <source>
        <dbReference type="Proteomes" id="UP001652625"/>
    </source>
</evidence>
<proteinExistence type="predicted"/>
<keyword evidence="1" id="KW-0812">Transmembrane</keyword>
<evidence type="ECO:0000256" key="2">
    <source>
        <dbReference type="SAM" id="SignalP"/>
    </source>
</evidence>
<feature type="chain" id="PRO_5046922199" evidence="2">
    <location>
        <begin position="23"/>
        <end position="301"/>
    </location>
</feature>
<evidence type="ECO:0000313" key="4">
    <source>
        <dbReference type="RefSeq" id="XP_065654409.1"/>
    </source>
</evidence>
<organism evidence="3 4">
    <name type="scientific">Hydra vulgaris</name>
    <name type="common">Hydra</name>
    <name type="synonym">Hydra attenuata</name>
    <dbReference type="NCBI Taxonomy" id="6087"/>
    <lineage>
        <taxon>Eukaryota</taxon>
        <taxon>Metazoa</taxon>
        <taxon>Cnidaria</taxon>
        <taxon>Hydrozoa</taxon>
        <taxon>Hydroidolina</taxon>
        <taxon>Anthoathecata</taxon>
        <taxon>Aplanulata</taxon>
        <taxon>Hydridae</taxon>
        <taxon>Hydra</taxon>
    </lineage>
</organism>
<feature type="transmembrane region" description="Helical" evidence="1">
    <location>
        <begin position="183"/>
        <end position="205"/>
    </location>
</feature>
<keyword evidence="1" id="KW-1133">Transmembrane helix</keyword>
<keyword evidence="1" id="KW-0472">Membrane</keyword>
<name>A0ABM4BZ04_HYDVU</name>
<dbReference type="Proteomes" id="UP001652625">
    <property type="component" value="Chromosome 06"/>
</dbReference>
<protein>
    <submittedName>
        <fullName evidence="4">Uncharacterized protein LOC136080990</fullName>
    </submittedName>
</protein>
<evidence type="ECO:0000256" key="1">
    <source>
        <dbReference type="SAM" id="Phobius"/>
    </source>
</evidence>
<sequence>MFYKKSLIFALEIVLLFHKVYPQKETSVILNGVYLKSSTCKDEKWNASIKVNDDIFELKTSNTILLVVLEMKNHETRVNNYTINDKNVPERNHLKDYIQNNFQVSEGSIVIFITTNFSSYDTKNWCGTNNLKLLNFYSVLDCVDPCAFETSQRLPLESVTLNMTNFAIKLKGLKAKEPTETSYLELTVGIVIMIVLVSIILGVSVKCYYKKKTHKQLECTVSVTPSARKVINRPDNQSTNSDYENSLLSQKNHSLADSNSHYASIKKVDWKNNEYEKLKSTSTCYDYIDITKGANKYYLDA</sequence>
<dbReference type="RefSeq" id="XP_065654409.1">
    <property type="nucleotide sequence ID" value="XM_065798337.1"/>
</dbReference>
<accession>A0ABM4BZ04</accession>
<dbReference type="GeneID" id="136080990"/>
<keyword evidence="2" id="KW-0732">Signal</keyword>
<gene>
    <name evidence="4" type="primary">LOC136080990</name>
</gene>